<name>A0A3N9TKE1_9VIBR</name>
<evidence type="ECO:0000313" key="10">
    <source>
        <dbReference type="Proteomes" id="UP000281112"/>
    </source>
</evidence>
<keyword evidence="5 6" id="KW-0807">Transducer</keyword>
<proteinExistence type="predicted"/>
<comment type="caution">
    <text evidence="9">The sequence shown here is derived from an EMBL/GenBank/DDBJ whole genome shotgun (WGS) entry which is preliminary data.</text>
</comment>
<evidence type="ECO:0000256" key="4">
    <source>
        <dbReference type="ARBA" id="ARBA00023136"/>
    </source>
</evidence>
<feature type="transmembrane region" description="Helical" evidence="7">
    <location>
        <begin position="310"/>
        <end position="333"/>
    </location>
</feature>
<reference evidence="9 10" key="1">
    <citation type="submission" date="2018-11" db="EMBL/GenBank/DDBJ databases">
        <title>Vibrio LJC006 sp. nov., isolated from seawater during the bloom of the enteromorpha.</title>
        <authorList>
            <person name="Liang J."/>
        </authorList>
    </citation>
    <scope>NUCLEOTIDE SEQUENCE [LARGE SCALE GENOMIC DNA]</scope>
    <source>
        <strain evidence="9 10">LJC006</strain>
    </source>
</reference>
<accession>A0A3N9TKE1</accession>
<dbReference type="Pfam" id="PF00015">
    <property type="entry name" value="MCPsignal"/>
    <property type="match status" value="1"/>
</dbReference>
<dbReference type="InterPro" id="IPR004089">
    <property type="entry name" value="MCPsignal_dom"/>
</dbReference>
<dbReference type="Gene3D" id="1.10.287.950">
    <property type="entry name" value="Methyl-accepting chemotaxis protein"/>
    <property type="match status" value="1"/>
</dbReference>
<organism evidence="9 10">
    <name type="scientific">Vibrio viridaestus</name>
    <dbReference type="NCBI Taxonomy" id="2487322"/>
    <lineage>
        <taxon>Bacteria</taxon>
        <taxon>Pseudomonadati</taxon>
        <taxon>Pseudomonadota</taxon>
        <taxon>Gammaproteobacteria</taxon>
        <taxon>Vibrionales</taxon>
        <taxon>Vibrionaceae</taxon>
        <taxon>Vibrio</taxon>
    </lineage>
</organism>
<evidence type="ECO:0000256" key="7">
    <source>
        <dbReference type="SAM" id="Phobius"/>
    </source>
</evidence>
<keyword evidence="2 7" id="KW-0812">Transmembrane</keyword>
<sequence length="664" mass="73721">MKGILSKIPLFWMVIFLTSVPILLSIVLFIEDMAELLEDKADSLRDKEVVEFALRADELAHNLAVERGLTAGVIGSKGAGAQIEQLKVQRKIVDDKISLLREFKPQYLDNAFIQSLNQTIYEELETLPVVRQQVDSLKLELSPFDYYSNINHLLIDNAKSLVASISKVDIATLGVSLMAVVDMKEKTGQIRGALNGAFARKNSSPRQYQSILSYIDDFRYAYRKLELTLPVKFRQDLSNLQNAPAWKEVDTIQTSYLNQDQTLDQLKGPSPTEWFPIATDKIKLINGLRLNIQKNIIKASDEAAQSASNLIFLFLLISGAITLLLIIILILCAGSLRRRVNNLTNNIRLSAETHDLTKDFSAVGKDELATISNSIYTLNHKVRDILLNAKNANDHSEARLASIIHSATSMENSSQRTISKCENIATAMTELSQSSSEIAVSAERALEETNQMRDKVTSCQDQSQNAFKVVEGLVTQIDQTQDCMQELEKDALSISKIVDTITGISEQTNLLALNAAIEAARAGEHGRGFAVVSTEVRDLAQRSKSATEHISELLNNMSKNTTIASESMEKSKSATQDTFQSVSTVNTSISDLEHVIDFVNEHITTIANSTTEQSKASEEVNIDVDVLVEIAHETDRIANELSDIVKEYQNEAKDVKRNLSIFKI</sequence>
<evidence type="ECO:0000256" key="2">
    <source>
        <dbReference type="ARBA" id="ARBA00022692"/>
    </source>
</evidence>
<evidence type="ECO:0000313" key="9">
    <source>
        <dbReference type="EMBL" id="RQW64858.1"/>
    </source>
</evidence>
<dbReference type="AlphaFoldDB" id="A0A3N9TKE1"/>
<feature type="domain" description="Methyl-accepting transducer" evidence="8">
    <location>
        <begin position="392"/>
        <end position="628"/>
    </location>
</feature>
<comment type="subcellular location">
    <subcellularLocation>
        <location evidence="1">Membrane</location>
        <topology evidence="1">Multi-pass membrane protein</topology>
    </subcellularLocation>
</comment>
<dbReference type="PANTHER" id="PTHR32089:SF119">
    <property type="entry name" value="METHYL-ACCEPTING CHEMOTAXIS PROTEIN CTPL"/>
    <property type="match status" value="1"/>
</dbReference>
<dbReference type="RefSeq" id="WP_124935508.1">
    <property type="nucleotide sequence ID" value="NZ_RJVQ01000001.1"/>
</dbReference>
<gene>
    <name evidence="9" type="ORF">EES38_02120</name>
</gene>
<evidence type="ECO:0000256" key="5">
    <source>
        <dbReference type="ARBA" id="ARBA00023224"/>
    </source>
</evidence>
<evidence type="ECO:0000256" key="6">
    <source>
        <dbReference type="PROSITE-ProRule" id="PRU00284"/>
    </source>
</evidence>
<protein>
    <submittedName>
        <fullName evidence="9">Chemotaxis protein</fullName>
    </submittedName>
</protein>
<dbReference type="Pfam" id="PF08376">
    <property type="entry name" value="NIT"/>
    <property type="match status" value="1"/>
</dbReference>
<keyword evidence="10" id="KW-1185">Reference proteome</keyword>
<evidence type="ECO:0000256" key="3">
    <source>
        <dbReference type="ARBA" id="ARBA00022989"/>
    </source>
</evidence>
<dbReference type="InterPro" id="IPR013587">
    <property type="entry name" value="Nitrate/nitrite_sensing"/>
</dbReference>
<dbReference type="GO" id="GO:0016020">
    <property type="term" value="C:membrane"/>
    <property type="evidence" value="ECO:0007669"/>
    <property type="project" value="UniProtKB-SubCell"/>
</dbReference>
<keyword evidence="3 7" id="KW-1133">Transmembrane helix</keyword>
<evidence type="ECO:0000259" key="8">
    <source>
        <dbReference type="PROSITE" id="PS50111"/>
    </source>
</evidence>
<keyword evidence="4 7" id="KW-0472">Membrane</keyword>
<dbReference type="EMBL" id="RJVQ01000001">
    <property type="protein sequence ID" value="RQW64858.1"/>
    <property type="molecule type" value="Genomic_DNA"/>
</dbReference>
<feature type="transmembrane region" description="Helical" evidence="7">
    <location>
        <begin position="12"/>
        <end position="30"/>
    </location>
</feature>
<dbReference type="SMART" id="SM00283">
    <property type="entry name" value="MA"/>
    <property type="match status" value="1"/>
</dbReference>
<dbReference type="Proteomes" id="UP000281112">
    <property type="component" value="Unassembled WGS sequence"/>
</dbReference>
<evidence type="ECO:0000256" key="1">
    <source>
        <dbReference type="ARBA" id="ARBA00004141"/>
    </source>
</evidence>
<dbReference type="OrthoDB" id="2489132at2"/>
<dbReference type="PANTHER" id="PTHR32089">
    <property type="entry name" value="METHYL-ACCEPTING CHEMOTAXIS PROTEIN MCPB"/>
    <property type="match status" value="1"/>
</dbReference>
<dbReference type="CDD" id="cd11386">
    <property type="entry name" value="MCP_signal"/>
    <property type="match status" value="1"/>
</dbReference>
<dbReference type="SUPFAM" id="SSF58104">
    <property type="entry name" value="Methyl-accepting chemotaxis protein (MCP) signaling domain"/>
    <property type="match status" value="1"/>
</dbReference>
<dbReference type="PROSITE" id="PS50111">
    <property type="entry name" value="CHEMOTAXIS_TRANSDUC_2"/>
    <property type="match status" value="1"/>
</dbReference>
<dbReference type="GO" id="GO:0007165">
    <property type="term" value="P:signal transduction"/>
    <property type="evidence" value="ECO:0007669"/>
    <property type="project" value="UniProtKB-KW"/>
</dbReference>
<dbReference type="GO" id="GO:0006935">
    <property type="term" value="P:chemotaxis"/>
    <property type="evidence" value="ECO:0007669"/>
    <property type="project" value="UniProtKB-ARBA"/>
</dbReference>